<evidence type="ECO:0000256" key="6">
    <source>
        <dbReference type="ARBA" id="ARBA00022840"/>
    </source>
</evidence>
<dbReference type="PANTHER" id="PTHR43671">
    <property type="entry name" value="SERINE/THREONINE-PROTEIN KINASE NEK"/>
    <property type="match status" value="1"/>
</dbReference>
<proteinExistence type="inferred from homology"/>
<dbReference type="PROSITE" id="PS00108">
    <property type="entry name" value="PROTEIN_KINASE_ST"/>
    <property type="match status" value="1"/>
</dbReference>
<dbReference type="InterPro" id="IPR011528">
    <property type="entry name" value="NERD"/>
</dbReference>
<evidence type="ECO:0000256" key="7">
    <source>
        <dbReference type="PROSITE-ProRule" id="PRU10141"/>
    </source>
</evidence>
<protein>
    <recommendedName>
        <fullName evidence="2">non-specific serine/threonine protein kinase</fullName>
        <ecNumber evidence="2">2.7.11.1</ecNumber>
    </recommendedName>
</protein>
<accession>A0ABS7U083</accession>
<evidence type="ECO:0000313" key="10">
    <source>
        <dbReference type="EMBL" id="MBZ5713938.1"/>
    </source>
</evidence>
<reference evidence="10" key="1">
    <citation type="submission" date="2021-08" db="EMBL/GenBank/DDBJ databases">
        <authorList>
            <person name="Stevens D.C."/>
        </authorList>
    </citation>
    <scope>NUCLEOTIDE SEQUENCE</scope>
    <source>
        <strain evidence="10">DSM 53165</strain>
    </source>
</reference>
<dbReference type="SUPFAM" id="SSF56112">
    <property type="entry name" value="Protein kinase-like (PK-like)"/>
    <property type="match status" value="2"/>
</dbReference>
<dbReference type="EC" id="2.7.11.1" evidence="2"/>
<dbReference type="PROSITE" id="PS00107">
    <property type="entry name" value="PROTEIN_KINASE_ATP"/>
    <property type="match status" value="1"/>
</dbReference>
<dbReference type="PANTHER" id="PTHR43671:SF13">
    <property type="entry name" value="SERINE_THREONINE-PROTEIN KINASE NEK2"/>
    <property type="match status" value="1"/>
</dbReference>
<dbReference type="SMART" id="SM00220">
    <property type="entry name" value="S_TKc"/>
    <property type="match status" value="1"/>
</dbReference>
<keyword evidence="11" id="KW-1185">Reference proteome</keyword>
<dbReference type="CDD" id="cd14014">
    <property type="entry name" value="STKc_PknB_like"/>
    <property type="match status" value="1"/>
</dbReference>
<evidence type="ECO:0000313" key="11">
    <source>
        <dbReference type="Proteomes" id="UP001139031"/>
    </source>
</evidence>
<evidence type="ECO:0000256" key="1">
    <source>
        <dbReference type="ARBA" id="ARBA00010886"/>
    </source>
</evidence>
<keyword evidence="3" id="KW-0808">Transferase</keyword>
<feature type="binding site" evidence="7">
    <location>
        <position position="523"/>
    </location>
    <ligand>
        <name>ATP</name>
        <dbReference type="ChEBI" id="CHEBI:30616"/>
    </ligand>
</feature>
<evidence type="ECO:0000259" key="9">
    <source>
        <dbReference type="PROSITE" id="PS50965"/>
    </source>
</evidence>
<dbReference type="InterPro" id="IPR050660">
    <property type="entry name" value="NEK_Ser/Thr_kinase"/>
</dbReference>
<dbReference type="GO" id="GO:0016301">
    <property type="term" value="F:kinase activity"/>
    <property type="evidence" value="ECO:0007669"/>
    <property type="project" value="UniProtKB-KW"/>
</dbReference>
<sequence length="1389" mass="155608">MARLIYTPSGGNGPVGPFEALVLETLRKALPRAWGLAPNFQLKQRGRDALEYDIVLLARHALFVIEAKEWYGRLTGDDQEWLLNYTPKRCPMTTVNHKCKVLKTELGALGSHAAAVPVLVVPDNTTIQIGGGWNGSVVNLCDLAAWLQDERNVPSHRRGEELVPLFPALEEALQGKWAARQRQRRRRVGSYEIVETLHLSNDEAMYLAKRAYIEGDTTRYRIRTWKIDPSGSHEEVEQRKAVVRRPTEAVARIGRHPNLLPVLDFSYSDEDHEFVEVTEWSEYGTLHGFFTNPERDRLTIRERLEIAEGVTAALEAVHAAEVVHRNVCPSTVLVGFDRKPRLTDFDRAWIDASRTVFADTESRVERPYLPPELADVSNYDFDTTSDMYSFGVLLYQLLADEVPFTGPEEARAAGGCPKKLPSEVRAGVDTSIDQLVLDLLRIDDFKSRPTAAEALSRLRSVLGITTGLGRKEPSQPPAPAPTELKVGVVLDGKWRLDEEIGRGTFAKVYRVFNFDHQRTYAMKVLVDADNADLALHEFNEVQPHLPRNHPNIVEIVWMDRLGPPFGHPYIVSEYVKGETLEPYCADERRLAWADVRRIGSELLDALEALHKRGVYHRDIKPANIMLELPSHRPKLIDFNIAAKASEAKGKAGTRRYWAPDVMTAGWGAHADLFSLGIVLYELIVHRHPFPHDRPDRGQPFDPRQLVVGVQLSDEIVAFLLKAVQPRAEARFQSAAEMKAALLAVPAMLAPATPPPLPTDGFPGIHLAPEEIGRTDYNPYVTRMLTLYSQARRSNTGTRGLDDIARLTYVKTGLDNKLAPQITTGRYRLVIVTGNAGDGKTAFLQQVESLFEQNGAKVTRLPSKNGSRWTWEGRNYETNYDGSQDEEDRSNDAVLDAFLKPFEGEEMSGLSGSQVRLIAINEGRLLDFLAHGPRATAYDGLRRFVNDALDGNPGPEGALLVNLNLRAVTAGGAASLVERQLMQLLQAALWAPCSSCSVSESCPLLHNANTLRDSNSGPAVRERVRRLFEVVHLRRRAHVTMRDLRSALSWLLLRDHGCEDVKALLARAGQDGPSTLVALYYTEAFADPDAGASLPVHVDGPERAVDRLVRRLRETDVGRVNHPTLDRNLNHDLDSAVPWMTFDDRSPVAAAQVRRYAAEVPRPIDDVPVPSVVEARRKLAAVLRRWSYFERRDNGWREMLPYTSVALLEAVINATNDDDRERARLDLRDRVVEAVSVAEGVRNPKLRRNYLALKVSRVKDAVIRSYRLFPKDDFRIEVALPAHEDFLEFAPDAVELAAVNGPARLRISLDLLEMMELIRHGYRPTANDLQGLFVNLLIFRHELIATTFDRVLLSADDEQFYEVSAEGRPEGIRLTLVRHGIDVEAAMEGA</sequence>
<evidence type="ECO:0000256" key="2">
    <source>
        <dbReference type="ARBA" id="ARBA00012513"/>
    </source>
</evidence>
<evidence type="ECO:0000259" key="8">
    <source>
        <dbReference type="PROSITE" id="PS50011"/>
    </source>
</evidence>
<evidence type="ECO:0000256" key="4">
    <source>
        <dbReference type="ARBA" id="ARBA00022741"/>
    </source>
</evidence>
<keyword evidence="5 10" id="KW-0418">Kinase</keyword>
<dbReference type="Pfam" id="PF00069">
    <property type="entry name" value="Pkinase"/>
    <property type="match status" value="2"/>
</dbReference>
<gene>
    <name evidence="10" type="ORF">K7C98_32300</name>
</gene>
<dbReference type="InterPro" id="IPR011009">
    <property type="entry name" value="Kinase-like_dom_sf"/>
</dbReference>
<dbReference type="Proteomes" id="UP001139031">
    <property type="component" value="Unassembled WGS sequence"/>
</dbReference>
<name>A0ABS7U083_9BACT</name>
<keyword evidence="6 7" id="KW-0067">ATP-binding</keyword>
<dbReference type="NCBIfam" id="NF047741">
    <property type="entry name" value="antiphage_MADS6"/>
    <property type="match status" value="1"/>
</dbReference>
<feature type="domain" description="Protein kinase" evidence="8">
    <location>
        <begin position="494"/>
        <end position="742"/>
    </location>
</feature>
<dbReference type="EMBL" id="JAIRAU010000045">
    <property type="protein sequence ID" value="MBZ5713938.1"/>
    <property type="molecule type" value="Genomic_DNA"/>
</dbReference>
<feature type="domain" description="Protein kinase" evidence="8">
    <location>
        <begin position="191"/>
        <end position="462"/>
    </location>
</feature>
<comment type="similarity">
    <text evidence="1">Belongs to the protein kinase superfamily. NEK Ser/Thr protein kinase family. NIMA subfamily.</text>
</comment>
<dbReference type="InterPro" id="IPR017441">
    <property type="entry name" value="Protein_kinase_ATP_BS"/>
</dbReference>
<dbReference type="RefSeq" id="WP_224195673.1">
    <property type="nucleotide sequence ID" value="NZ_JAIRAU010000045.1"/>
</dbReference>
<dbReference type="InterPro" id="IPR000719">
    <property type="entry name" value="Prot_kinase_dom"/>
</dbReference>
<feature type="domain" description="NERD" evidence="9">
    <location>
        <begin position="14"/>
        <end position="128"/>
    </location>
</feature>
<dbReference type="Gene3D" id="1.10.510.10">
    <property type="entry name" value="Transferase(Phosphotransferase) domain 1"/>
    <property type="match status" value="2"/>
</dbReference>
<dbReference type="InterPro" id="IPR008271">
    <property type="entry name" value="Ser/Thr_kinase_AS"/>
</dbReference>
<keyword evidence="4 7" id="KW-0547">Nucleotide-binding</keyword>
<dbReference type="PROSITE" id="PS50965">
    <property type="entry name" value="NERD"/>
    <property type="match status" value="1"/>
</dbReference>
<evidence type="ECO:0000256" key="5">
    <source>
        <dbReference type="ARBA" id="ARBA00022777"/>
    </source>
</evidence>
<comment type="caution">
    <text evidence="10">The sequence shown here is derived from an EMBL/GenBank/DDBJ whole genome shotgun (WGS) entry which is preliminary data.</text>
</comment>
<dbReference type="PROSITE" id="PS50011">
    <property type="entry name" value="PROTEIN_KINASE_DOM"/>
    <property type="match status" value="2"/>
</dbReference>
<evidence type="ECO:0000256" key="3">
    <source>
        <dbReference type="ARBA" id="ARBA00022679"/>
    </source>
</evidence>
<dbReference type="Pfam" id="PF08378">
    <property type="entry name" value="NERD"/>
    <property type="match status" value="1"/>
</dbReference>
<organism evidence="10 11">
    <name type="scientific">Nannocystis pusilla</name>
    <dbReference type="NCBI Taxonomy" id="889268"/>
    <lineage>
        <taxon>Bacteria</taxon>
        <taxon>Pseudomonadati</taxon>
        <taxon>Myxococcota</taxon>
        <taxon>Polyangia</taxon>
        <taxon>Nannocystales</taxon>
        <taxon>Nannocystaceae</taxon>
        <taxon>Nannocystis</taxon>
    </lineage>
</organism>